<name>A0A0W0YMJ5_9GAMM</name>
<sequence>MNKIILSLIFSLCTLNLHAKCPERSDHHVIAWAYEAMLASYSFNFANYKQQLPQAQHYFSDTAYKTYQQNFDQSGLVNLVVEKKLVTSVGMDGGPLIVQKGLLNNQMAWKIQLPLILVLLAAHENVKQYKLVTMTVSEEDTCQLKITGFTIEDKKQDTAK</sequence>
<protein>
    <submittedName>
        <fullName evidence="1">Protein IcmL (DotI)</fullName>
    </submittedName>
</protein>
<proteinExistence type="predicted"/>
<gene>
    <name evidence="1" type="ORF">Lsha_2134</name>
</gene>
<evidence type="ECO:0000313" key="1">
    <source>
        <dbReference type="EMBL" id="KTD58156.1"/>
    </source>
</evidence>
<reference evidence="1 2" key="1">
    <citation type="submission" date="2015-11" db="EMBL/GenBank/DDBJ databases">
        <title>Genomic analysis of 38 Legionella species identifies large and diverse effector repertoires.</title>
        <authorList>
            <person name="Burstein D."/>
            <person name="Amaro F."/>
            <person name="Zusman T."/>
            <person name="Lifshitz Z."/>
            <person name="Cohen O."/>
            <person name="Gilbert J.A."/>
            <person name="Pupko T."/>
            <person name="Shuman H.A."/>
            <person name="Segal G."/>
        </authorList>
    </citation>
    <scope>NUCLEOTIDE SEQUENCE [LARGE SCALE GENOMIC DNA]</scope>
    <source>
        <strain evidence="1 2">ATCC 49655</strain>
    </source>
</reference>
<evidence type="ECO:0000313" key="2">
    <source>
        <dbReference type="Proteomes" id="UP000054600"/>
    </source>
</evidence>
<dbReference type="Pfam" id="PF11393">
    <property type="entry name" value="T4BSS_DotI_IcmL"/>
    <property type="match status" value="1"/>
</dbReference>
<dbReference type="PATRIC" id="fig|1122169.6.peg.2448"/>
<dbReference type="CDD" id="cd16385">
    <property type="entry name" value="IcmL"/>
    <property type="match status" value="1"/>
</dbReference>
<dbReference type="AlphaFoldDB" id="A0A0W0YMJ5"/>
<dbReference type="RefSeq" id="WP_018576364.1">
    <property type="nucleotide sequence ID" value="NZ_KB892385.1"/>
</dbReference>
<comment type="caution">
    <text evidence="1">The sequence shown here is derived from an EMBL/GenBank/DDBJ whole genome shotgun (WGS) entry which is preliminary data.</text>
</comment>
<accession>A0A0W0YMJ5</accession>
<dbReference type="InterPro" id="IPR021055">
    <property type="entry name" value="T4BSS_IcmL/DotI"/>
</dbReference>
<keyword evidence="2" id="KW-1185">Reference proteome</keyword>
<dbReference type="EMBL" id="LNYW01000057">
    <property type="protein sequence ID" value="KTD58156.1"/>
    <property type="molecule type" value="Genomic_DNA"/>
</dbReference>
<dbReference type="STRING" id="1122169.Lsha_2134"/>
<organism evidence="1 2">
    <name type="scientific">Legionella shakespearei DSM 23087</name>
    <dbReference type="NCBI Taxonomy" id="1122169"/>
    <lineage>
        <taxon>Bacteria</taxon>
        <taxon>Pseudomonadati</taxon>
        <taxon>Pseudomonadota</taxon>
        <taxon>Gammaproteobacteria</taxon>
        <taxon>Legionellales</taxon>
        <taxon>Legionellaceae</taxon>
        <taxon>Legionella</taxon>
    </lineage>
</organism>
<dbReference type="Proteomes" id="UP000054600">
    <property type="component" value="Unassembled WGS sequence"/>
</dbReference>